<evidence type="ECO:0000256" key="1">
    <source>
        <dbReference type="ARBA" id="ARBA00004651"/>
    </source>
</evidence>
<organism evidence="7 8">
    <name type="scientific">Gordonia araii NBRC 100433</name>
    <dbReference type="NCBI Taxonomy" id="1073574"/>
    <lineage>
        <taxon>Bacteria</taxon>
        <taxon>Bacillati</taxon>
        <taxon>Actinomycetota</taxon>
        <taxon>Actinomycetes</taxon>
        <taxon>Mycobacteriales</taxon>
        <taxon>Gordoniaceae</taxon>
        <taxon>Gordonia</taxon>
    </lineage>
</organism>
<dbReference type="GO" id="GO:0005886">
    <property type="term" value="C:plasma membrane"/>
    <property type="evidence" value="ECO:0007669"/>
    <property type="project" value="UniProtKB-SubCell"/>
</dbReference>
<keyword evidence="8" id="KW-1185">Reference proteome</keyword>
<dbReference type="InterPro" id="IPR036259">
    <property type="entry name" value="MFS_trans_sf"/>
</dbReference>
<keyword evidence="2" id="KW-1003">Cell membrane</keyword>
<dbReference type="OrthoDB" id="3688258at2"/>
<feature type="transmembrane region" description="Helical" evidence="6">
    <location>
        <begin position="133"/>
        <end position="157"/>
    </location>
</feature>
<evidence type="ECO:0000256" key="4">
    <source>
        <dbReference type="ARBA" id="ARBA00022989"/>
    </source>
</evidence>
<dbReference type="SUPFAM" id="SSF103473">
    <property type="entry name" value="MFS general substrate transporter"/>
    <property type="match status" value="1"/>
</dbReference>
<keyword evidence="3 6" id="KW-0812">Transmembrane</keyword>
<dbReference type="PANTHER" id="PTHR23513">
    <property type="entry name" value="INTEGRAL MEMBRANE EFFLUX PROTEIN-RELATED"/>
    <property type="match status" value="1"/>
</dbReference>
<comment type="subcellular location">
    <subcellularLocation>
        <location evidence="1">Cell membrane</location>
        <topology evidence="1">Multi-pass membrane protein</topology>
    </subcellularLocation>
</comment>
<keyword evidence="4 6" id="KW-1133">Transmembrane helix</keyword>
<sequence>MKVRLLATRLTGQTADGIFQAALFAAIAFNPDHQATPLLMAGSLAVLVGPYSLIGPWVGTLLDHWDRRLVLLWANVIRAGLIVVSAALLASSLPEGVVLASALGVMGASRFVGAGLSAALPHVTSRESLVTDNAVFTTLGGFAVVIGLGIAAGARLIVGGDDVGSALTMLIGAGFALTAGLLARSFPARSLGPDDGESPPASLPSALANGWRRGAAAVVHTPTVAVALAAIGAHRWVFGMNSLVLLVLANHAGVSTGLRRFLLLAGATAVGALLAALTTPILARRIGRGRTLASGLAVGVLAQSTLLTFNLDLLVGAAVVLGWVGQTVKLCGDVAMQLDIADDIRGEVFALQDAVFNLTFVAAVFTTAVLLPDDGRATGLVLLGAVVYAAALVGVVRRHPATIR</sequence>
<dbReference type="RefSeq" id="WP_007323529.1">
    <property type="nucleotide sequence ID" value="NZ_BAEE01000068.1"/>
</dbReference>
<evidence type="ECO:0000256" key="2">
    <source>
        <dbReference type="ARBA" id="ARBA00022475"/>
    </source>
</evidence>
<feature type="transmembrane region" description="Helical" evidence="6">
    <location>
        <begin position="377"/>
        <end position="396"/>
    </location>
</feature>
<evidence type="ECO:0008006" key="9">
    <source>
        <dbReference type="Google" id="ProtNLM"/>
    </source>
</evidence>
<feature type="transmembrane region" description="Helical" evidence="6">
    <location>
        <begin position="97"/>
        <end position="121"/>
    </location>
</feature>
<dbReference type="PANTHER" id="PTHR23513:SF17">
    <property type="entry name" value="MEMBRANE PROTEIN"/>
    <property type="match status" value="1"/>
</dbReference>
<evidence type="ECO:0000256" key="5">
    <source>
        <dbReference type="ARBA" id="ARBA00023136"/>
    </source>
</evidence>
<evidence type="ECO:0000256" key="3">
    <source>
        <dbReference type="ARBA" id="ARBA00022692"/>
    </source>
</evidence>
<dbReference type="STRING" id="1073574.GOARA_068_01150"/>
<evidence type="ECO:0000313" key="7">
    <source>
        <dbReference type="EMBL" id="GAB11454.1"/>
    </source>
</evidence>
<dbReference type="EMBL" id="BAEE01000068">
    <property type="protein sequence ID" value="GAB11454.1"/>
    <property type="molecule type" value="Genomic_DNA"/>
</dbReference>
<feature type="transmembrane region" description="Helical" evidence="6">
    <location>
        <begin position="215"/>
        <end position="238"/>
    </location>
</feature>
<protein>
    <recommendedName>
        <fullName evidence="9">Major facilitator superfamily transporter</fullName>
    </recommendedName>
</protein>
<name>G7H6H9_9ACTN</name>
<dbReference type="Proteomes" id="UP000035088">
    <property type="component" value="Unassembled WGS sequence"/>
</dbReference>
<feature type="transmembrane region" description="Helical" evidence="6">
    <location>
        <begin position="163"/>
        <end position="183"/>
    </location>
</feature>
<accession>G7H6H9</accession>
<proteinExistence type="predicted"/>
<feature type="transmembrane region" description="Helical" evidence="6">
    <location>
        <begin position="70"/>
        <end position="91"/>
    </location>
</feature>
<dbReference type="Gene3D" id="1.20.1250.20">
    <property type="entry name" value="MFS general substrate transporter like domains"/>
    <property type="match status" value="1"/>
</dbReference>
<feature type="transmembrane region" description="Helical" evidence="6">
    <location>
        <begin position="258"/>
        <end position="279"/>
    </location>
</feature>
<gene>
    <name evidence="7" type="ORF">GOARA_068_01150</name>
</gene>
<feature type="transmembrane region" description="Helical" evidence="6">
    <location>
        <begin position="348"/>
        <end position="371"/>
    </location>
</feature>
<evidence type="ECO:0000313" key="8">
    <source>
        <dbReference type="Proteomes" id="UP000035088"/>
    </source>
</evidence>
<feature type="transmembrane region" description="Helical" evidence="6">
    <location>
        <begin position="38"/>
        <end position="58"/>
    </location>
</feature>
<keyword evidence="5 6" id="KW-0472">Membrane</keyword>
<evidence type="ECO:0000256" key="6">
    <source>
        <dbReference type="SAM" id="Phobius"/>
    </source>
</evidence>
<comment type="caution">
    <text evidence="7">The sequence shown here is derived from an EMBL/GenBank/DDBJ whole genome shotgun (WGS) entry which is preliminary data.</text>
</comment>
<reference evidence="7 8" key="1">
    <citation type="submission" date="2011-11" db="EMBL/GenBank/DDBJ databases">
        <title>Whole genome shotgun sequence of Gordonia araii NBRC 100433.</title>
        <authorList>
            <person name="Yoshida Y."/>
            <person name="Hosoyama A."/>
            <person name="Tsuchikane K."/>
            <person name="Katsumata H."/>
            <person name="Yamazaki S."/>
            <person name="Fujita N."/>
        </authorList>
    </citation>
    <scope>NUCLEOTIDE SEQUENCE [LARGE SCALE GENOMIC DNA]</scope>
    <source>
        <strain evidence="7 8">NBRC 100433</strain>
    </source>
</reference>
<dbReference type="AlphaFoldDB" id="G7H6H9"/>